<protein>
    <submittedName>
        <fullName evidence="1">Uncharacterized protein</fullName>
    </submittedName>
</protein>
<dbReference type="AlphaFoldDB" id="A0A5C1AM20"/>
<dbReference type="Proteomes" id="UP000324974">
    <property type="component" value="Chromosome"/>
</dbReference>
<sequence>MARPDFIAYACVSREAGLAARVRWLPTARLTPEVVQIAERMGFFPEEIARVGVLTADLPADGVVFLREAVVIPDEDGVPCGFFGWDSPGAVDRLTQLLA</sequence>
<organism evidence="1 2">
    <name type="scientific">Limnoglobus roseus</name>
    <dbReference type="NCBI Taxonomy" id="2598579"/>
    <lineage>
        <taxon>Bacteria</taxon>
        <taxon>Pseudomonadati</taxon>
        <taxon>Planctomycetota</taxon>
        <taxon>Planctomycetia</taxon>
        <taxon>Gemmatales</taxon>
        <taxon>Gemmataceae</taxon>
        <taxon>Limnoglobus</taxon>
    </lineage>
</organism>
<dbReference type="RefSeq" id="WP_149113650.1">
    <property type="nucleotide sequence ID" value="NZ_CP042425.1"/>
</dbReference>
<name>A0A5C1AM20_9BACT</name>
<evidence type="ECO:0000313" key="1">
    <source>
        <dbReference type="EMBL" id="QEL19237.1"/>
    </source>
</evidence>
<accession>A0A5C1AM20</accession>
<dbReference type="EMBL" id="CP042425">
    <property type="protein sequence ID" value="QEL19237.1"/>
    <property type="molecule type" value="Genomic_DNA"/>
</dbReference>
<dbReference type="KEGG" id="lrs:PX52LOC_06299"/>
<reference evidence="2" key="1">
    <citation type="submission" date="2019-08" db="EMBL/GenBank/DDBJ databases">
        <title>Limnoglobus roseus gen. nov., sp. nov., a novel freshwater planctomycete with a giant genome from the family Gemmataceae.</title>
        <authorList>
            <person name="Kulichevskaya I.S."/>
            <person name="Naumoff D.G."/>
            <person name="Miroshnikov K."/>
            <person name="Ivanova A."/>
            <person name="Philippov D.A."/>
            <person name="Hakobyan A."/>
            <person name="Rijpstra I.C."/>
            <person name="Sinninghe Damste J.S."/>
            <person name="Liesack W."/>
            <person name="Dedysh S.N."/>
        </authorList>
    </citation>
    <scope>NUCLEOTIDE SEQUENCE [LARGE SCALE GENOMIC DNA]</scope>
    <source>
        <strain evidence="2">PX52</strain>
    </source>
</reference>
<gene>
    <name evidence="1" type="ORF">PX52LOC_06299</name>
</gene>
<keyword evidence="2" id="KW-1185">Reference proteome</keyword>
<proteinExistence type="predicted"/>
<evidence type="ECO:0000313" key="2">
    <source>
        <dbReference type="Proteomes" id="UP000324974"/>
    </source>
</evidence>